<keyword evidence="4" id="KW-1185">Reference proteome</keyword>
<feature type="region of interest" description="Disordered" evidence="1">
    <location>
        <begin position="1"/>
        <end position="29"/>
    </location>
</feature>
<comment type="caution">
    <text evidence="3">The sequence shown here is derived from an EMBL/GenBank/DDBJ whole genome shotgun (WGS) entry which is preliminary data.</text>
</comment>
<feature type="domain" description="DUF4232" evidence="2">
    <location>
        <begin position="92"/>
        <end position="228"/>
    </location>
</feature>
<protein>
    <submittedName>
        <fullName evidence="3">DUF4232 domain-containing protein</fullName>
    </submittedName>
</protein>
<reference evidence="4" key="1">
    <citation type="journal article" date="2019" name="Int. J. Syst. Evol. Microbiol.">
        <title>The Global Catalogue of Microorganisms (GCM) 10K type strain sequencing project: providing services to taxonomists for standard genome sequencing and annotation.</title>
        <authorList>
            <consortium name="The Broad Institute Genomics Platform"/>
            <consortium name="The Broad Institute Genome Sequencing Center for Infectious Disease"/>
            <person name="Wu L."/>
            <person name="Ma J."/>
        </authorList>
    </citation>
    <scope>NUCLEOTIDE SEQUENCE [LARGE SCALE GENOMIC DNA]</scope>
    <source>
        <strain evidence="4">CGMCC 4.7152</strain>
    </source>
</reference>
<evidence type="ECO:0000313" key="4">
    <source>
        <dbReference type="Proteomes" id="UP001595912"/>
    </source>
</evidence>
<proteinExistence type="predicted"/>
<dbReference type="Proteomes" id="UP001595912">
    <property type="component" value="Unassembled WGS sequence"/>
</dbReference>
<dbReference type="InterPro" id="IPR025326">
    <property type="entry name" value="DUF4232"/>
</dbReference>
<evidence type="ECO:0000313" key="3">
    <source>
        <dbReference type="EMBL" id="MFC5007764.1"/>
    </source>
</evidence>
<dbReference type="EMBL" id="JBHSIU010000130">
    <property type="protein sequence ID" value="MFC5007764.1"/>
    <property type="molecule type" value="Genomic_DNA"/>
</dbReference>
<name>A0ABV9WKE4_9ACTN</name>
<dbReference type="Pfam" id="PF14016">
    <property type="entry name" value="DUF4232"/>
    <property type="match status" value="1"/>
</dbReference>
<gene>
    <name evidence="3" type="ORF">ACFPIJ_59400</name>
</gene>
<evidence type="ECO:0000256" key="1">
    <source>
        <dbReference type="SAM" id="MobiDB-lite"/>
    </source>
</evidence>
<evidence type="ECO:0000259" key="2">
    <source>
        <dbReference type="Pfam" id="PF14016"/>
    </source>
</evidence>
<organism evidence="3 4">
    <name type="scientific">Dactylosporangium cerinum</name>
    <dbReference type="NCBI Taxonomy" id="1434730"/>
    <lineage>
        <taxon>Bacteria</taxon>
        <taxon>Bacillati</taxon>
        <taxon>Actinomycetota</taxon>
        <taxon>Actinomycetes</taxon>
        <taxon>Micromonosporales</taxon>
        <taxon>Micromonosporaceae</taxon>
        <taxon>Dactylosporangium</taxon>
    </lineage>
</organism>
<sequence length="230" mass="23375">MPATARPAPLPAPTQPAGRAAGGQRGRRRYGKIDGVKARWLPLAAMAVLAGCGTTPAHPDAPAMARPDVSFAATTPAPSSSPSVVTPPSPACLAPGVMLSVGEVDAAMGLRAVTLTLRNCGTATYTVKGYPAVDVLDDARTVLDVAVLDGTSNVSAIERFNNPPARVDVKPGGTAVAVLVWRNLTTDAATVAKGAYLSVAPAQGQPRHTLALYVDPGNTGKLAVSPWTAP</sequence>
<accession>A0ABV9WKE4</accession>
<dbReference type="RefSeq" id="WP_380128406.1">
    <property type="nucleotide sequence ID" value="NZ_JBHSIU010000130.1"/>
</dbReference>